<comment type="caution">
    <text evidence="1">The sequence shown here is derived from an EMBL/GenBank/DDBJ whole genome shotgun (WGS) entry which is preliminary data.</text>
</comment>
<evidence type="ECO:0000313" key="2">
    <source>
        <dbReference type="Proteomes" id="UP000472839"/>
    </source>
</evidence>
<protein>
    <submittedName>
        <fullName evidence="1">Uncharacterized protein</fullName>
    </submittedName>
</protein>
<dbReference type="Proteomes" id="UP000472839">
    <property type="component" value="Unassembled WGS sequence"/>
</dbReference>
<gene>
    <name evidence="1" type="ORF">GBG19_00900</name>
</gene>
<organism evidence="1 2">
    <name type="scientific">Poseidonibacter ostreae</name>
    <dbReference type="NCBI Taxonomy" id="2654171"/>
    <lineage>
        <taxon>Bacteria</taxon>
        <taxon>Pseudomonadati</taxon>
        <taxon>Campylobacterota</taxon>
        <taxon>Epsilonproteobacteria</taxon>
        <taxon>Campylobacterales</taxon>
        <taxon>Arcobacteraceae</taxon>
        <taxon>Poseidonibacter</taxon>
    </lineage>
</organism>
<name>A0A6L4WX26_9BACT</name>
<dbReference type="EMBL" id="WFKK01000001">
    <property type="protein sequence ID" value="KAB7891427.1"/>
    <property type="molecule type" value="Genomic_DNA"/>
</dbReference>
<proteinExistence type="predicted"/>
<reference evidence="1 2" key="1">
    <citation type="submission" date="2019-10" db="EMBL/GenBank/DDBJ databases">
        <title>Poseidonibacter ostreae sp. nov., isolated from the gut of the Ostrea denselamellosa.</title>
        <authorList>
            <person name="Choi A."/>
        </authorList>
    </citation>
    <scope>NUCLEOTIDE SEQUENCE [LARGE SCALE GENOMIC DNA]</scope>
    <source>
        <strain evidence="1 2">SJOD-M-33</strain>
    </source>
</reference>
<evidence type="ECO:0000313" key="1">
    <source>
        <dbReference type="EMBL" id="KAB7891427.1"/>
    </source>
</evidence>
<dbReference type="AlphaFoldDB" id="A0A6L4WX26"/>
<sequence length="98" mass="11637">MKKLKLKKLKELAKNETELAEYLKKKGFKLLETTDFEEGIDIKYYDSKDNDYVISLHDDGKIATLKKRYKKDEDFEYVENSKLLKQLKTPSIKTDNKK</sequence>
<dbReference type="RefSeq" id="WP_152279530.1">
    <property type="nucleotide sequence ID" value="NZ_WFKK01000001.1"/>
</dbReference>
<accession>A0A6L4WX26</accession>